<evidence type="ECO:0000313" key="3">
    <source>
        <dbReference type="Proteomes" id="UP000054217"/>
    </source>
</evidence>
<evidence type="ECO:0000313" key="2">
    <source>
        <dbReference type="EMBL" id="KIO14311.1"/>
    </source>
</evidence>
<reference evidence="3" key="2">
    <citation type="submission" date="2015-01" db="EMBL/GenBank/DDBJ databases">
        <title>Evolutionary Origins and Diversification of the Mycorrhizal Mutualists.</title>
        <authorList>
            <consortium name="DOE Joint Genome Institute"/>
            <consortium name="Mycorrhizal Genomics Consortium"/>
            <person name="Kohler A."/>
            <person name="Kuo A."/>
            <person name="Nagy L.G."/>
            <person name="Floudas D."/>
            <person name="Copeland A."/>
            <person name="Barry K.W."/>
            <person name="Cichocki N."/>
            <person name="Veneault-Fourrey C."/>
            <person name="LaButti K."/>
            <person name="Lindquist E.A."/>
            <person name="Lipzen A."/>
            <person name="Lundell T."/>
            <person name="Morin E."/>
            <person name="Murat C."/>
            <person name="Riley R."/>
            <person name="Ohm R."/>
            <person name="Sun H."/>
            <person name="Tunlid A."/>
            <person name="Henrissat B."/>
            <person name="Grigoriev I.V."/>
            <person name="Hibbett D.S."/>
            <person name="Martin F."/>
        </authorList>
    </citation>
    <scope>NUCLEOTIDE SEQUENCE [LARGE SCALE GENOMIC DNA]</scope>
    <source>
        <strain evidence="3">Marx 270</strain>
    </source>
</reference>
<sequence>MGSIPVYRQNSTTLDWEVVSSYDSDDCENRSDGIPVVPDGGALRLYDGSHQHQRHGHVAHSYRDHPVDPRFAQGEQPVEGPSFVVSRLSPYPPPGTIVPTTIVTVPSVDTYNKMQESMHRGRRSPHPGPVMPELHSPLPTPPLPPPPPYIHTPRPSRMSTPVPVPTPILHPPHAERYREGTPVPPMRYCEYSPIPDGTGYPSRTSPVHEVADHHHHYSETRSYYPSEDRALYHNAQHGSRYSSSSSYQRRSRSGDRASSSSSRCTSRSPARVPPHAQVGNHNMLAVPIQTAYGW</sequence>
<evidence type="ECO:0000256" key="1">
    <source>
        <dbReference type="SAM" id="MobiDB-lite"/>
    </source>
</evidence>
<feature type="region of interest" description="Disordered" evidence="1">
    <location>
        <begin position="197"/>
        <end position="222"/>
    </location>
</feature>
<gene>
    <name evidence="2" type="ORF">M404DRAFT_473619</name>
</gene>
<feature type="region of interest" description="Disordered" evidence="1">
    <location>
        <begin position="118"/>
        <end position="143"/>
    </location>
</feature>
<organism evidence="2 3">
    <name type="scientific">Pisolithus tinctorius Marx 270</name>
    <dbReference type="NCBI Taxonomy" id="870435"/>
    <lineage>
        <taxon>Eukaryota</taxon>
        <taxon>Fungi</taxon>
        <taxon>Dikarya</taxon>
        <taxon>Basidiomycota</taxon>
        <taxon>Agaricomycotina</taxon>
        <taxon>Agaricomycetes</taxon>
        <taxon>Agaricomycetidae</taxon>
        <taxon>Boletales</taxon>
        <taxon>Sclerodermatineae</taxon>
        <taxon>Pisolithaceae</taxon>
        <taxon>Pisolithus</taxon>
    </lineage>
</organism>
<name>A0A0C3PXU3_PISTI</name>
<dbReference type="AlphaFoldDB" id="A0A0C3PXU3"/>
<feature type="compositionally biased region" description="Low complexity" evidence="1">
    <location>
        <begin position="239"/>
        <end position="248"/>
    </location>
</feature>
<keyword evidence="3" id="KW-1185">Reference proteome</keyword>
<dbReference type="EMBL" id="KN831945">
    <property type="protein sequence ID" value="KIO14311.1"/>
    <property type="molecule type" value="Genomic_DNA"/>
</dbReference>
<protein>
    <submittedName>
        <fullName evidence="2">Uncharacterized protein</fullName>
    </submittedName>
</protein>
<accession>A0A0C3PXU3</accession>
<dbReference type="HOGENOM" id="CLU_947034_0_0_1"/>
<dbReference type="OrthoDB" id="2667832at2759"/>
<dbReference type="Proteomes" id="UP000054217">
    <property type="component" value="Unassembled WGS sequence"/>
</dbReference>
<dbReference type="InParanoid" id="A0A0C3PXU3"/>
<feature type="region of interest" description="Disordered" evidence="1">
    <location>
        <begin position="235"/>
        <end position="281"/>
    </location>
</feature>
<feature type="compositionally biased region" description="Low complexity" evidence="1">
    <location>
        <begin position="256"/>
        <end position="268"/>
    </location>
</feature>
<proteinExistence type="predicted"/>
<reference evidence="2 3" key="1">
    <citation type="submission" date="2014-04" db="EMBL/GenBank/DDBJ databases">
        <authorList>
            <consortium name="DOE Joint Genome Institute"/>
            <person name="Kuo A."/>
            <person name="Kohler A."/>
            <person name="Costa M.D."/>
            <person name="Nagy L.G."/>
            <person name="Floudas D."/>
            <person name="Copeland A."/>
            <person name="Barry K.W."/>
            <person name="Cichocki N."/>
            <person name="Veneault-Fourrey C."/>
            <person name="LaButti K."/>
            <person name="Lindquist E.A."/>
            <person name="Lipzen A."/>
            <person name="Lundell T."/>
            <person name="Morin E."/>
            <person name="Murat C."/>
            <person name="Sun H."/>
            <person name="Tunlid A."/>
            <person name="Henrissat B."/>
            <person name="Grigoriev I.V."/>
            <person name="Hibbett D.S."/>
            <person name="Martin F."/>
            <person name="Nordberg H.P."/>
            <person name="Cantor M.N."/>
            <person name="Hua S.X."/>
        </authorList>
    </citation>
    <scope>NUCLEOTIDE SEQUENCE [LARGE SCALE GENOMIC DNA]</scope>
    <source>
        <strain evidence="2 3">Marx 270</strain>
    </source>
</reference>